<dbReference type="KEGG" id="atw:C0099_13425"/>
<dbReference type="Proteomes" id="UP000242205">
    <property type="component" value="Chromosome"/>
</dbReference>
<dbReference type="Pfam" id="PF13279">
    <property type="entry name" value="4HBT_2"/>
    <property type="match status" value="1"/>
</dbReference>
<accession>A0A2I6SB37</accession>
<dbReference type="InterPro" id="IPR050563">
    <property type="entry name" value="4-hydroxybenzoyl-CoA_TE"/>
</dbReference>
<dbReference type="InterPro" id="IPR029069">
    <property type="entry name" value="HotDog_dom_sf"/>
</dbReference>
<dbReference type="Gene3D" id="3.10.129.10">
    <property type="entry name" value="Hotdog Thioesterase"/>
    <property type="match status" value="1"/>
</dbReference>
<name>A0A2I6SB37_9RHOO</name>
<protein>
    <submittedName>
        <fullName evidence="1">Thioesterase-like protein</fullName>
    </submittedName>
</protein>
<dbReference type="SUPFAM" id="SSF54637">
    <property type="entry name" value="Thioesterase/thiol ester dehydrase-isomerase"/>
    <property type="match status" value="1"/>
</dbReference>
<sequence length="166" mass="19154">MEPLDTFPAEPLVSAEGQVLDEWLDHNGHMNVAYYLLIFDRATDRFLAMLGKNPEYIRRTQCSTFALEMHLTYDRELRPRAPYVVHTRLVDHDHKRVHLLHSMHHAEEGWLAATNESITMHIDLRARRSAPFPPEITTRLDVLAAAHAGLPPDDHIGRRIGIRRRG</sequence>
<dbReference type="CDD" id="cd00586">
    <property type="entry name" value="4HBT"/>
    <property type="match status" value="1"/>
</dbReference>
<reference evidence="1 2" key="1">
    <citation type="submission" date="2018-01" db="EMBL/GenBank/DDBJ databases">
        <authorList>
            <person name="Fu G.-Y."/>
        </authorList>
    </citation>
    <scope>NUCLEOTIDE SEQUENCE [LARGE SCALE GENOMIC DNA]</scope>
    <source>
        <strain evidence="1 2">SY39</strain>
    </source>
</reference>
<dbReference type="PANTHER" id="PTHR31793">
    <property type="entry name" value="4-HYDROXYBENZOYL-COA THIOESTERASE FAMILY MEMBER"/>
    <property type="match status" value="1"/>
</dbReference>
<keyword evidence="2" id="KW-1185">Reference proteome</keyword>
<organism evidence="1 2">
    <name type="scientific">Pseudazoarcus pumilus</name>
    <dbReference type="NCBI Taxonomy" id="2067960"/>
    <lineage>
        <taxon>Bacteria</taxon>
        <taxon>Pseudomonadati</taxon>
        <taxon>Pseudomonadota</taxon>
        <taxon>Betaproteobacteria</taxon>
        <taxon>Rhodocyclales</taxon>
        <taxon>Zoogloeaceae</taxon>
        <taxon>Pseudazoarcus</taxon>
    </lineage>
</organism>
<dbReference type="OrthoDB" id="6117985at2"/>
<dbReference type="GO" id="GO:0047617">
    <property type="term" value="F:fatty acyl-CoA hydrolase activity"/>
    <property type="evidence" value="ECO:0007669"/>
    <property type="project" value="TreeGrafter"/>
</dbReference>
<evidence type="ECO:0000313" key="2">
    <source>
        <dbReference type="Proteomes" id="UP000242205"/>
    </source>
</evidence>
<dbReference type="AlphaFoldDB" id="A0A2I6SB37"/>
<proteinExistence type="predicted"/>
<dbReference type="PANTHER" id="PTHR31793:SF2">
    <property type="entry name" value="BLR1345 PROTEIN"/>
    <property type="match status" value="1"/>
</dbReference>
<evidence type="ECO:0000313" key="1">
    <source>
        <dbReference type="EMBL" id="AUN96482.1"/>
    </source>
</evidence>
<gene>
    <name evidence="1" type="ORF">C0099_13425</name>
</gene>
<dbReference type="EMBL" id="CP025682">
    <property type="protein sequence ID" value="AUN96482.1"/>
    <property type="molecule type" value="Genomic_DNA"/>
</dbReference>